<dbReference type="RefSeq" id="WP_367723665.1">
    <property type="nucleotide sequence ID" value="NZ_JBFOCH010000030.1"/>
</dbReference>
<sequence length="340" mass="37508">MKTKTWDRIGNGGLTFTELGFGTAPLGNLYRPVSDADAQATLDAAWDAGVRYYDTAPLYGLGLSEARLNPFLRGKKREDYVLSTKAGRLLEVCPPDQRTGIGKFFDTPSRREVYDYSYDGVMRSLEASFERLGVDSVDILFAHDLDIFTHGSKQASDARIEEFMRSGYYAMLALRDQGVVKAFGAGVNEWEVCQTLAERGDFDLFLLAGRYTLLEQEALQSFLPLCQKRGIGIVLGGPYNSGILATGPKPGAYYNYSEAPRDILERVARIEAVCRRHGVALIEAALQFPALHPSVVSLIPGGQRPEEVKSNRAILDAAIPQDLWRDLKAEGLMREDAPTG</sequence>
<dbReference type="Proteomes" id="UP001556196">
    <property type="component" value="Unassembled WGS sequence"/>
</dbReference>
<dbReference type="EMBL" id="JBFOCI010000003">
    <property type="protein sequence ID" value="MEW9806530.1"/>
    <property type="molecule type" value="Genomic_DNA"/>
</dbReference>
<evidence type="ECO:0000259" key="1">
    <source>
        <dbReference type="Pfam" id="PF00248"/>
    </source>
</evidence>
<dbReference type="SUPFAM" id="SSF51430">
    <property type="entry name" value="NAD(P)-linked oxidoreductase"/>
    <property type="match status" value="1"/>
</dbReference>
<organism evidence="2 3">
    <name type="scientific">Mesorhizobium marinum</name>
    <dbReference type="NCBI Taxonomy" id="3228790"/>
    <lineage>
        <taxon>Bacteria</taxon>
        <taxon>Pseudomonadati</taxon>
        <taxon>Pseudomonadota</taxon>
        <taxon>Alphaproteobacteria</taxon>
        <taxon>Hyphomicrobiales</taxon>
        <taxon>Phyllobacteriaceae</taxon>
        <taxon>Mesorhizobium</taxon>
    </lineage>
</organism>
<comment type="caution">
    <text evidence="2">The sequence shown here is derived from an EMBL/GenBank/DDBJ whole genome shotgun (WGS) entry which is preliminary data.</text>
</comment>
<evidence type="ECO:0000313" key="2">
    <source>
        <dbReference type="EMBL" id="MEW9806530.1"/>
    </source>
</evidence>
<dbReference type="Pfam" id="PF00248">
    <property type="entry name" value="Aldo_ket_red"/>
    <property type="match status" value="1"/>
</dbReference>
<dbReference type="PANTHER" id="PTHR42686:SF1">
    <property type="entry name" value="GH17980P-RELATED"/>
    <property type="match status" value="1"/>
</dbReference>
<name>A0ABV3R0G2_9HYPH</name>
<dbReference type="InterPro" id="IPR023210">
    <property type="entry name" value="NADP_OxRdtase_dom"/>
</dbReference>
<evidence type="ECO:0000313" key="3">
    <source>
        <dbReference type="Proteomes" id="UP001556196"/>
    </source>
</evidence>
<dbReference type="PANTHER" id="PTHR42686">
    <property type="entry name" value="GH17980P-RELATED"/>
    <property type="match status" value="1"/>
</dbReference>
<dbReference type="InterPro" id="IPR036812">
    <property type="entry name" value="NAD(P)_OxRdtase_dom_sf"/>
</dbReference>
<dbReference type="Gene3D" id="3.20.20.100">
    <property type="entry name" value="NADP-dependent oxidoreductase domain"/>
    <property type="match status" value="1"/>
</dbReference>
<keyword evidence="3" id="KW-1185">Reference proteome</keyword>
<reference evidence="2 3" key="1">
    <citation type="submission" date="2024-06" db="EMBL/GenBank/DDBJ databases">
        <authorList>
            <person name="Tuo L."/>
        </authorList>
    </citation>
    <scope>NUCLEOTIDE SEQUENCE [LARGE SCALE GENOMIC DNA]</scope>
    <source>
        <strain evidence="2 3">ZMM04-5</strain>
    </source>
</reference>
<accession>A0ABV3R0G2</accession>
<gene>
    <name evidence="2" type="ORF">ABUE31_11100</name>
</gene>
<protein>
    <submittedName>
        <fullName evidence="2">Aldo/keto reductase</fullName>
    </submittedName>
</protein>
<dbReference type="InterPro" id="IPR020471">
    <property type="entry name" value="AKR"/>
</dbReference>
<feature type="domain" description="NADP-dependent oxidoreductase" evidence="1">
    <location>
        <begin position="18"/>
        <end position="328"/>
    </location>
</feature>
<proteinExistence type="predicted"/>